<dbReference type="AlphaFoldDB" id="A0A543IYI8"/>
<evidence type="ECO:0000256" key="1">
    <source>
        <dbReference type="ARBA" id="ARBA00004651"/>
    </source>
</evidence>
<dbReference type="Proteomes" id="UP000319213">
    <property type="component" value="Unassembled WGS sequence"/>
</dbReference>
<feature type="transmembrane region" description="Helical" evidence="7">
    <location>
        <begin position="271"/>
        <end position="292"/>
    </location>
</feature>
<keyword evidence="4 7" id="KW-1133">Transmembrane helix</keyword>
<evidence type="ECO:0000256" key="4">
    <source>
        <dbReference type="ARBA" id="ARBA00022989"/>
    </source>
</evidence>
<evidence type="ECO:0000256" key="3">
    <source>
        <dbReference type="ARBA" id="ARBA00022692"/>
    </source>
</evidence>
<evidence type="ECO:0000313" key="8">
    <source>
        <dbReference type="EMBL" id="TQM75638.1"/>
    </source>
</evidence>
<feature type="transmembrane region" description="Helical" evidence="7">
    <location>
        <begin position="238"/>
        <end position="259"/>
    </location>
</feature>
<feature type="transmembrane region" description="Helical" evidence="7">
    <location>
        <begin position="162"/>
        <end position="186"/>
    </location>
</feature>
<evidence type="ECO:0000256" key="2">
    <source>
        <dbReference type="ARBA" id="ARBA00022475"/>
    </source>
</evidence>
<gene>
    <name evidence="8" type="ORF">FHX40_2350</name>
</gene>
<evidence type="ECO:0000256" key="7">
    <source>
        <dbReference type="SAM" id="Phobius"/>
    </source>
</evidence>
<dbReference type="Pfam" id="PF03631">
    <property type="entry name" value="Virul_fac_BrkB"/>
    <property type="match status" value="1"/>
</dbReference>
<accession>A0A543IYI8</accession>
<protein>
    <submittedName>
        <fullName evidence="8">Membrane protein</fullName>
    </submittedName>
</protein>
<keyword evidence="3 7" id="KW-0812">Transmembrane</keyword>
<comment type="caution">
    <text evidence="8">The sequence shown here is derived from an EMBL/GenBank/DDBJ whole genome shotgun (WGS) entry which is preliminary data.</text>
</comment>
<dbReference type="PANTHER" id="PTHR30213:SF0">
    <property type="entry name" value="UPF0761 MEMBRANE PROTEIN YIHY"/>
    <property type="match status" value="1"/>
</dbReference>
<organism evidence="8 9">
    <name type="scientific">Thermopolyspora flexuosa</name>
    <dbReference type="NCBI Taxonomy" id="103836"/>
    <lineage>
        <taxon>Bacteria</taxon>
        <taxon>Bacillati</taxon>
        <taxon>Actinomycetota</taxon>
        <taxon>Actinomycetes</taxon>
        <taxon>Streptosporangiales</taxon>
        <taxon>Streptosporangiaceae</taxon>
        <taxon>Thermopolyspora</taxon>
    </lineage>
</organism>
<evidence type="ECO:0000256" key="5">
    <source>
        <dbReference type="ARBA" id="ARBA00023136"/>
    </source>
</evidence>
<feature type="compositionally biased region" description="Low complexity" evidence="6">
    <location>
        <begin position="326"/>
        <end position="343"/>
    </location>
</feature>
<feature type="region of interest" description="Disordered" evidence="6">
    <location>
        <begin position="1"/>
        <end position="33"/>
    </location>
</feature>
<keyword evidence="9" id="KW-1185">Reference proteome</keyword>
<dbReference type="InterPro" id="IPR017039">
    <property type="entry name" value="Virul_fac_BrkB"/>
</dbReference>
<dbReference type="NCBIfam" id="TIGR00765">
    <property type="entry name" value="yihY_not_rbn"/>
    <property type="match status" value="1"/>
</dbReference>
<dbReference type="GO" id="GO:0005886">
    <property type="term" value="C:plasma membrane"/>
    <property type="evidence" value="ECO:0007669"/>
    <property type="project" value="UniProtKB-SubCell"/>
</dbReference>
<reference evidence="8 9" key="1">
    <citation type="submission" date="2019-06" db="EMBL/GenBank/DDBJ databases">
        <title>Sequencing the genomes of 1000 actinobacteria strains.</title>
        <authorList>
            <person name="Klenk H.-P."/>
        </authorList>
    </citation>
    <scope>NUCLEOTIDE SEQUENCE [LARGE SCALE GENOMIC DNA]</scope>
    <source>
        <strain evidence="8 9">DSM 43186</strain>
    </source>
</reference>
<keyword evidence="2" id="KW-1003">Cell membrane</keyword>
<feature type="region of interest" description="Disordered" evidence="6">
    <location>
        <begin position="319"/>
        <end position="343"/>
    </location>
</feature>
<dbReference type="PANTHER" id="PTHR30213">
    <property type="entry name" value="INNER MEMBRANE PROTEIN YHJD"/>
    <property type="match status" value="1"/>
</dbReference>
<dbReference type="PIRSF" id="PIRSF035875">
    <property type="entry name" value="RNase_BN"/>
    <property type="match status" value="1"/>
</dbReference>
<sequence length="343" mass="36714">MRGFRSAVRAGEAGVTTGGDPQPSRPASRTGRWREAARRTLREFKEDNLPDWAAALTYYSVLSLFPGILVVVSLVGLGGESLSQSVINEVGALVPGEVREVLTGALNELQSARLGAGLVALGGFAAAVWSASRYVAAFMRASNVIWDVPEGRPIWKVMPLRLGITLVTLVLLALLAVVVVISGPVARFAGELLGLGPQAVAVWDLAKWPVILLAVSLLLALLYWAAPNARRRFRWINPGGLLALLLWLAASALFALYVANFGSYNKIYGSLAAVIIFLVWLWIGNMAILLGAEFNAELERARRIARGHPPDAEPYVELRDTRKIPGAGSTDAAAGSTAAERGR</sequence>
<evidence type="ECO:0000256" key="6">
    <source>
        <dbReference type="SAM" id="MobiDB-lite"/>
    </source>
</evidence>
<feature type="transmembrane region" description="Helical" evidence="7">
    <location>
        <begin position="112"/>
        <end position="131"/>
    </location>
</feature>
<keyword evidence="5 7" id="KW-0472">Membrane</keyword>
<feature type="transmembrane region" description="Helical" evidence="7">
    <location>
        <begin position="52"/>
        <end position="75"/>
    </location>
</feature>
<proteinExistence type="predicted"/>
<name>A0A543IYI8_9ACTN</name>
<dbReference type="OrthoDB" id="9781030at2"/>
<comment type="subcellular location">
    <subcellularLocation>
        <location evidence="1">Cell membrane</location>
        <topology evidence="1">Multi-pass membrane protein</topology>
    </subcellularLocation>
</comment>
<dbReference type="RefSeq" id="WP_142259622.1">
    <property type="nucleotide sequence ID" value="NZ_BMPV01000001.1"/>
</dbReference>
<feature type="transmembrane region" description="Helical" evidence="7">
    <location>
        <begin position="206"/>
        <end position="226"/>
    </location>
</feature>
<evidence type="ECO:0000313" key="9">
    <source>
        <dbReference type="Proteomes" id="UP000319213"/>
    </source>
</evidence>
<dbReference type="EMBL" id="VFPQ01000001">
    <property type="protein sequence ID" value="TQM75638.1"/>
    <property type="molecule type" value="Genomic_DNA"/>
</dbReference>